<evidence type="ECO:0000256" key="4">
    <source>
        <dbReference type="ARBA" id="ARBA00022692"/>
    </source>
</evidence>
<dbReference type="EMBL" id="CP117811">
    <property type="protein sequence ID" value="WDE95469.1"/>
    <property type="molecule type" value="Genomic_DNA"/>
</dbReference>
<sequence length="138" mass="14887">MADSKDQKAEGAPISSLIDVVFLLIMFFVATAQMDQEGFDQNVQLAIAFDMEKITQRAQSQFPISILKDGVISTGPGTTGDIAGLKRELSKHVGTYGNEVTVIIRPDKNVKLSLIDEVMSTVGECGVAKINISAKLEQ</sequence>
<evidence type="ECO:0000256" key="8">
    <source>
        <dbReference type="SAM" id="Phobius"/>
    </source>
</evidence>
<evidence type="ECO:0000313" key="9">
    <source>
        <dbReference type="EMBL" id="WDE95469.1"/>
    </source>
</evidence>
<keyword evidence="6 8" id="KW-0472">Membrane</keyword>
<dbReference type="RefSeq" id="WP_274149052.1">
    <property type="nucleotide sequence ID" value="NZ_CP117811.1"/>
</dbReference>
<comment type="subcellular location">
    <subcellularLocation>
        <location evidence="1">Cell membrane</location>
        <topology evidence="1">Single-pass membrane protein</topology>
    </subcellularLocation>
    <subcellularLocation>
        <location evidence="7">Cell membrane</location>
        <topology evidence="7">Single-pass type II membrane protein</topology>
    </subcellularLocation>
</comment>
<evidence type="ECO:0000256" key="5">
    <source>
        <dbReference type="ARBA" id="ARBA00022989"/>
    </source>
</evidence>
<keyword evidence="5 8" id="KW-1133">Transmembrane helix</keyword>
<keyword evidence="7" id="KW-0813">Transport</keyword>
<evidence type="ECO:0000256" key="1">
    <source>
        <dbReference type="ARBA" id="ARBA00004162"/>
    </source>
</evidence>
<keyword evidence="4 7" id="KW-0812">Transmembrane</keyword>
<evidence type="ECO:0000313" key="10">
    <source>
        <dbReference type="Proteomes" id="UP001214250"/>
    </source>
</evidence>
<protein>
    <submittedName>
        <fullName evidence="9">Biopolymer transporter ExbD</fullName>
    </submittedName>
</protein>
<dbReference type="PANTHER" id="PTHR30558">
    <property type="entry name" value="EXBD MEMBRANE COMPONENT OF PMF-DRIVEN MACROMOLECULE IMPORT SYSTEM"/>
    <property type="match status" value="1"/>
</dbReference>
<comment type="similarity">
    <text evidence="2 7">Belongs to the ExbD/TolR family.</text>
</comment>
<feature type="transmembrane region" description="Helical" evidence="8">
    <location>
        <begin position="12"/>
        <end position="32"/>
    </location>
</feature>
<keyword evidence="10" id="KW-1185">Reference proteome</keyword>
<evidence type="ECO:0000256" key="2">
    <source>
        <dbReference type="ARBA" id="ARBA00005811"/>
    </source>
</evidence>
<keyword evidence="7" id="KW-0653">Protein transport</keyword>
<evidence type="ECO:0000256" key="6">
    <source>
        <dbReference type="ARBA" id="ARBA00023136"/>
    </source>
</evidence>
<gene>
    <name evidence="9" type="ORF">PQO03_07025</name>
</gene>
<dbReference type="Proteomes" id="UP001214250">
    <property type="component" value="Chromosome 1"/>
</dbReference>
<keyword evidence="3" id="KW-1003">Cell membrane</keyword>
<name>A0ABY7VRQ6_9BACT</name>
<evidence type="ECO:0000256" key="3">
    <source>
        <dbReference type="ARBA" id="ARBA00022475"/>
    </source>
</evidence>
<proteinExistence type="inferred from homology"/>
<dbReference type="Pfam" id="PF02472">
    <property type="entry name" value="ExbD"/>
    <property type="match status" value="1"/>
</dbReference>
<dbReference type="InterPro" id="IPR003400">
    <property type="entry name" value="ExbD"/>
</dbReference>
<accession>A0ABY7VRQ6</accession>
<evidence type="ECO:0000256" key="7">
    <source>
        <dbReference type="RuleBase" id="RU003879"/>
    </source>
</evidence>
<reference evidence="9 10" key="1">
    <citation type="submission" date="2023-02" db="EMBL/GenBank/DDBJ databases">
        <title>Genome sequence of Lentisphaera profundi SAORIC-696.</title>
        <authorList>
            <person name="Kim e."/>
            <person name="Cho J.-C."/>
            <person name="Choi A."/>
            <person name="Kang I."/>
        </authorList>
    </citation>
    <scope>NUCLEOTIDE SEQUENCE [LARGE SCALE GENOMIC DNA]</scope>
    <source>
        <strain evidence="9 10">SAORIC-696</strain>
    </source>
</reference>
<dbReference type="PANTHER" id="PTHR30558:SF3">
    <property type="entry name" value="BIOPOLYMER TRANSPORT PROTEIN EXBD-RELATED"/>
    <property type="match status" value="1"/>
</dbReference>
<organism evidence="9 10">
    <name type="scientific">Lentisphaera profundi</name>
    <dbReference type="NCBI Taxonomy" id="1658616"/>
    <lineage>
        <taxon>Bacteria</taxon>
        <taxon>Pseudomonadati</taxon>
        <taxon>Lentisphaerota</taxon>
        <taxon>Lentisphaeria</taxon>
        <taxon>Lentisphaerales</taxon>
        <taxon>Lentisphaeraceae</taxon>
        <taxon>Lentisphaera</taxon>
    </lineage>
</organism>